<evidence type="ECO:0000256" key="2">
    <source>
        <dbReference type="ARBA" id="ARBA00022679"/>
    </source>
</evidence>
<dbReference type="EMBL" id="PJQY01002615">
    <property type="protein sequence ID" value="PQP92093.1"/>
    <property type="molecule type" value="Genomic_DNA"/>
</dbReference>
<gene>
    <name evidence="4" type="ORF">Pyn_28305</name>
</gene>
<dbReference type="InterPro" id="IPR023213">
    <property type="entry name" value="CAT-like_dom_sf"/>
</dbReference>
<evidence type="ECO:0000256" key="1">
    <source>
        <dbReference type="ARBA" id="ARBA00009861"/>
    </source>
</evidence>
<dbReference type="Pfam" id="PF02458">
    <property type="entry name" value="Transferase"/>
    <property type="match status" value="2"/>
</dbReference>
<dbReference type="GO" id="GO:0016746">
    <property type="term" value="F:acyltransferase activity"/>
    <property type="evidence" value="ECO:0007669"/>
    <property type="project" value="UniProtKB-KW"/>
</dbReference>
<keyword evidence="5" id="KW-1185">Reference proteome</keyword>
<dbReference type="OrthoDB" id="1143524at2759"/>
<dbReference type="Gene3D" id="3.30.559.10">
    <property type="entry name" value="Chloramphenicol acetyltransferase-like domain"/>
    <property type="match status" value="2"/>
</dbReference>
<dbReference type="Proteomes" id="UP000250321">
    <property type="component" value="Unassembled WGS sequence"/>
</dbReference>
<accession>A0A314XL58</accession>
<name>A0A314XL58_PRUYE</name>
<dbReference type="STRING" id="2094558.A0A314XL58"/>
<reference evidence="4 5" key="1">
    <citation type="submission" date="2018-02" db="EMBL/GenBank/DDBJ databases">
        <title>Draft genome of wild Prunus yedoensis var. nudiflora.</title>
        <authorList>
            <person name="Baek S."/>
            <person name="Kim J.-H."/>
            <person name="Choi K."/>
            <person name="Kim G.-B."/>
            <person name="Cho A."/>
            <person name="Jang H."/>
            <person name="Shin C.-H."/>
            <person name="Yu H.-J."/>
            <person name="Mun J.-H."/>
        </authorList>
    </citation>
    <scope>NUCLEOTIDE SEQUENCE [LARGE SCALE GENOMIC DNA]</scope>
    <source>
        <strain evidence="5">cv. Jeju island</strain>
        <tissue evidence="4">Leaf</tissue>
    </source>
</reference>
<keyword evidence="2 4" id="KW-0808">Transferase</keyword>
<evidence type="ECO:0000256" key="3">
    <source>
        <dbReference type="ARBA" id="ARBA00023315"/>
    </source>
</evidence>
<sequence>MMQKVLLFIECNEEGVIYVEARVNALISTFLDQPDFDIKSCLPIEIGSPEAATGMLHFFECGGLAIGVCVSHKLADASTLGTFVKAWAATSLGLGHTVLPDFSAAARFPPRDFSVKRPAVEMKMKALKAKVTGGSLQRPTRVEAATSLIWSCAMNASKLSSGFSKSSMVSHSVNIRKQVVPPLPPTSVGNLVGYYTAMAEESGIELKEFVSDCERVVEFNENPKRLKGDNVFEAICEYFKEIGNVMSGDDINFFICTSACTFGMYEIDFGWGKPIWVTIPGDILKNVATLIDTKEGDGLDAWVSLNDEDMALFERDPELLAFTCLNPSVSGPVTRRSSL</sequence>
<comment type="similarity">
    <text evidence="1">Belongs to the plant acyltransferase family.</text>
</comment>
<dbReference type="AlphaFoldDB" id="A0A314XL58"/>
<keyword evidence="3 4" id="KW-0012">Acyltransferase</keyword>
<dbReference type="PANTHER" id="PTHR31623">
    <property type="entry name" value="F21J9.9"/>
    <property type="match status" value="1"/>
</dbReference>
<proteinExistence type="inferred from homology"/>
<organism evidence="4 5">
    <name type="scientific">Prunus yedoensis var. nudiflora</name>
    <dbReference type="NCBI Taxonomy" id="2094558"/>
    <lineage>
        <taxon>Eukaryota</taxon>
        <taxon>Viridiplantae</taxon>
        <taxon>Streptophyta</taxon>
        <taxon>Embryophyta</taxon>
        <taxon>Tracheophyta</taxon>
        <taxon>Spermatophyta</taxon>
        <taxon>Magnoliopsida</taxon>
        <taxon>eudicotyledons</taxon>
        <taxon>Gunneridae</taxon>
        <taxon>Pentapetalae</taxon>
        <taxon>rosids</taxon>
        <taxon>fabids</taxon>
        <taxon>Rosales</taxon>
        <taxon>Rosaceae</taxon>
        <taxon>Amygdaloideae</taxon>
        <taxon>Amygdaleae</taxon>
        <taxon>Prunus</taxon>
    </lineage>
</organism>
<protein>
    <submittedName>
        <fullName evidence="4">BAHD acyltransferase</fullName>
    </submittedName>
</protein>
<evidence type="ECO:0000313" key="4">
    <source>
        <dbReference type="EMBL" id="PQP92093.1"/>
    </source>
</evidence>
<evidence type="ECO:0000313" key="5">
    <source>
        <dbReference type="Proteomes" id="UP000250321"/>
    </source>
</evidence>
<comment type="caution">
    <text evidence="4">The sequence shown here is derived from an EMBL/GenBank/DDBJ whole genome shotgun (WGS) entry which is preliminary data.</text>
</comment>
<dbReference type="PANTHER" id="PTHR31623:SF122">
    <property type="entry name" value="HXXXD-TYPE ACYL-TRANSFERASE FAMILY PROTEIN"/>
    <property type="match status" value="1"/>
</dbReference>